<comment type="similarity">
    <text evidence="1">Belongs to the DENND6 family.</text>
</comment>
<dbReference type="GO" id="GO:0005085">
    <property type="term" value="F:guanyl-nucleotide exchange factor activity"/>
    <property type="evidence" value="ECO:0007669"/>
    <property type="project" value="InterPro"/>
</dbReference>
<dbReference type="PANTHER" id="PTHR13677:SF0">
    <property type="entry name" value="LD41638P"/>
    <property type="match status" value="1"/>
</dbReference>
<accession>A0A075ATM2</accession>
<gene>
    <name evidence="3" type="ORF">O9G_000396</name>
    <name evidence="4" type="ORF">ROZALSC1DRAFT_29861</name>
</gene>
<evidence type="ECO:0000313" key="3">
    <source>
        <dbReference type="EMBL" id="EPZ33621.1"/>
    </source>
</evidence>
<reference evidence="4" key="3">
    <citation type="submission" date="2018-08" db="EMBL/GenBank/DDBJ databases">
        <title>Leveraging single-cell genomics to expand the Fungal Tree of Life.</title>
        <authorList>
            <consortium name="DOE Joint Genome Institute"/>
            <person name="Ahrendt S.R."/>
            <person name="Quandt C.A."/>
            <person name="Ciobanu D."/>
            <person name="Clum A."/>
            <person name="Salamov A."/>
            <person name="Andreopoulos B."/>
            <person name="Cheng J.-F."/>
            <person name="Woyke T."/>
            <person name="Pelin A."/>
            <person name="Henrissat B."/>
            <person name="Reynolds N."/>
            <person name="Benny G.L."/>
            <person name="Smith M.E."/>
            <person name="James T.Y."/>
            <person name="Grigoriev I.V."/>
        </authorList>
    </citation>
    <scope>NUCLEOTIDE SEQUENCE</scope>
    <source>
        <strain evidence="4">CSF55</strain>
    </source>
</reference>
<evidence type="ECO:0000259" key="2">
    <source>
        <dbReference type="PROSITE" id="PS50211"/>
    </source>
</evidence>
<dbReference type="EMBL" id="KE561047">
    <property type="protein sequence ID" value="EPZ33621.1"/>
    <property type="molecule type" value="Genomic_DNA"/>
</dbReference>
<reference evidence="6" key="2">
    <citation type="journal article" date="2018" name="Nat. Microbiol.">
        <title>Leveraging single-cell genomics to expand the fungal tree of life.</title>
        <authorList>
            <person name="Ahrendt S.R."/>
            <person name="Quandt C.A."/>
            <person name="Ciobanu D."/>
            <person name="Clum A."/>
            <person name="Salamov A."/>
            <person name="Andreopoulos B."/>
            <person name="Cheng J.F."/>
            <person name="Woyke T."/>
            <person name="Pelin A."/>
            <person name="Henrissat B."/>
            <person name="Reynolds N.K."/>
            <person name="Benny G.L."/>
            <person name="Smith M.E."/>
            <person name="James T.Y."/>
            <person name="Grigoriev I.V."/>
        </authorList>
    </citation>
    <scope>NUCLEOTIDE SEQUENCE [LARGE SCALE GENOMIC DNA]</scope>
    <source>
        <strain evidence="6">CSF55</strain>
    </source>
</reference>
<organism evidence="3 5">
    <name type="scientific">Rozella allomycis (strain CSF55)</name>
    <dbReference type="NCBI Taxonomy" id="988480"/>
    <lineage>
        <taxon>Eukaryota</taxon>
        <taxon>Fungi</taxon>
        <taxon>Fungi incertae sedis</taxon>
        <taxon>Cryptomycota</taxon>
        <taxon>Cryptomycota incertae sedis</taxon>
        <taxon>Rozella</taxon>
    </lineage>
</organism>
<evidence type="ECO:0000313" key="5">
    <source>
        <dbReference type="Proteomes" id="UP000030755"/>
    </source>
</evidence>
<dbReference type="GO" id="GO:0055037">
    <property type="term" value="C:recycling endosome"/>
    <property type="evidence" value="ECO:0007669"/>
    <property type="project" value="TreeGrafter"/>
</dbReference>
<dbReference type="EMBL" id="ML005452">
    <property type="protein sequence ID" value="RKP18463.1"/>
    <property type="molecule type" value="Genomic_DNA"/>
</dbReference>
<dbReference type="HOGENOM" id="CLU_017013_1_1_1"/>
<keyword evidence="5" id="KW-1185">Reference proteome</keyword>
<dbReference type="PANTHER" id="PTHR13677">
    <property type="entry name" value="LD41638P"/>
    <property type="match status" value="1"/>
</dbReference>
<evidence type="ECO:0000313" key="4">
    <source>
        <dbReference type="EMBL" id="RKP18463.1"/>
    </source>
</evidence>
<name>A0A075ATM2_ROZAC</name>
<dbReference type="OMA" id="LMEIHIP"/>
<dbReference type="Proteomes" id="UP000030755">
    <property type="component" value="Unassembled WGS sequence"/>
</dbReference>
<dbReference type="InterPro" id="IPR037516">
    <property type="entry name" value="Tripartite_DENN"/>
</dbReference>
<sequence length="421" mass="48761">MASLFWKQHVVIYHHGIGKQFVTIRPNPTRGAIFELPFLNHVLQVEILKPDAPIFIETSFYKNMLDKSPDYLNACLIENGLFKSLKTILKDLCVCWELMLMGEPIVVFSTSPEFCSLGVISLVDLIQPIPYGGDYRPYFTIQDNDLNALVSQRILPGLILGVTNPFFLKTLSHWPNILRINHSSNGRSKSPAGFMQALSMMTSLDIQPGITTKHKRFVKRDVDFWRSIDSMVSTGLDFSEPQVNNMIRRHFHELTEKFLAPLNRYFSTLIPQVTLNSHKNDFTIKSFSNDDFLKSLIEHGPQLSFKASYSNDWLELYRKFLKSNNFPLWLQNRQNSTKIQLHRQYWDNLMKGDQLKTMILQNKTNDILNVILYLLSRKNDRACNYSKTNKDEINRQIETIMNRLPESMKASISDFLSTVPK</sequence>
<evidence type="ECO:0000313" key="6">
    <source>
        <dbReference type="Proteomes" id="UP000281549"/>
    </source>
</evidence>
<reference evidence="3 5" key="1">
    <citation type="journal article" date="2013" name="Curr. Biol.">
        <title>Shared signatures of parasitism and phylogenomics unite Cryptomycota and microsporidia.</title>
        <authorList>
            <person name="James T.Y."/>
            <person name="Pelin A."/>
            <person name="Bonen L."/>
            <person name="Ahrendt S."/>
            <person name="Sain D."/>
            <person name="Corradi N."/>
            <person name="Stajich J.E."/>
        </authorList>
    </citation>
    <scope>NUCLEOTIDE SEQUENCE [LARGE SCALE GENOMIC DNA]</scope>
    <source>
        <strain evidence="3 5">CSF55</strain>
        <strain evidence="3 5">CSF55</strain>
    </source>
</reference>
<proteinExistence type="inferred from homology"/>
<dbReference type="AlphaFoldDB" id="A0A075ATM2"/>
<evidence type="ECO:0000256" key="1">
    <source>
        <dbReference type="ARBA" id="ARBA00007159"/>
    </source>
</evidence>
<dbReference type="InterPro" id="IPR024224">
    <property type="entry name" value="DENND6"/>
</dbReference>
<protein>
    <submittedName>
        <fullName evidence="4">DUF1630-domain-containing protein</fullName>
    </submittedName>
    <submittedName>
        <fullName evidence="3">FAM116 domain-containing protein</fullName>
    </submittedName>
</protein>
<feature type="domain" description="UDENN" evidence="2">
    <location>
        <begin position="1"/>
        <end position="331"/>
    </location>
</feature>
<dbReference type="OrthoDB" id="10265409at2759"/>
<dbReference type="PROSITE" id="PS50211">
    <property type="entry name" value="DENN"/>
    <property type="match status" value="1"/>
</dbReference>
<dbReference type="Proteomes" id="UP000281549">
    <property type="component" value="Unassembled WGS sequence"/>
</dbReference>